<dbReference type="InterPro" id="IPR042326">
    <property type="entry name" value="Ctk3"/>
</dbReference>
<evidence type="ECO:0000313" key="3">
    <source>
        <dbReference type="Proteomes" id="UP000245884"/>
    </source>
</evidence>
<organism evidence="2 3">
    <name type="scientific">Jaminaea rosea</name>
    <dbReference type="NCBI Taxonomy" id="1569628"/>
    <lineage>
        <taxon>Eukaryota</taxon>
        <taxon>Fungi</taxon>
        <taxon>Dikarya</taxon>
        <taxon>Basidiomycota</taxon>
        <taxon>Ustilaginomycotina</taxon>
        <taxon>Exobasidiomycetes</taxon>
        <taxon>Microstromatales</taxon>
        <taxon>Microstromatales incertae sedis</taxon>
        <taxon>Jaminaea</taxon>
    </lineage>
</organism>
<dbReference type="InterPro" id="IPR024638">
    <property type="entry name" value="Ctk3_N"/>
</dbReference>
<keyword evidence="3" id="KW-1185">Reference proteome</keyword>
<dbReference type="RefSeq" id="XP_025364310.1">
    <property type="nucleotide sequence ID" value="XM_025504272.1"/>
</dbReference>
<accession>A0A316UY34</accession>
<feature type="non-terminal residue" evidence="2">
    <location>
        <position position="153"/>
    </location>
</feature>
<dbReference type="Gene3D" id="1.25.40.90">
    <property type="match status" value="1"/>
</dbReference>
<reference evidence="2 3" key="1">
    <citation type="journal article" date="2018" name="Mol. Biol. Evol.">
        <title>Broad Genomic Sampling Reveals a Smut Pathogenic Ancestry of the Fungal Clade Ustilaginomycotina.</title>
        <authorList>
            <person name="Kijpornyongpan T."/>
            <person name="Mondo S.J."/>
            <person name="Barry K."/>
            <person name="Sandor L."/>
            <person name="Lee J."/>
            <person name="Lipzen A."/>
            <person name="Pangilinan J."/>
            <person name="LaButti K."/>
            <person name="Hainaut M."/>
            <person name="Henrissat B."/>
            <person name="Grigoriev I.V."/>
            <person name="Spatafora J.W."/>
            <person name="Aime M.C."/>
        </authorList>
    </citation>
    <scope>NUCLEOTIDE SEQUENCE [LARGE SCALE GENOMIC DNA]</scope>
    <source>
        <strain evidence="2 3">MCA 5214</strain>
    </source>
</reference>
<dbReference type="GO" id="GO:0070692">
    <property type="term" value="C:CTDK-1 complex"/>
    <property type="evidence" value="ECO:0007669"/>
    <property type="project" value="InterPro"/>
</dbReference>
<sequence>MEDTFQVRLDFVSLLRRLNASQQSIHKVLAFADRHAAKSSGDIWDCLLSECGKASLSSRLNILFLLDALFTDYASSHNSQSASRALLLSNFRSLAQRDLPALIDAVVPSDSWQGIKLNSAVTIQVLTSWRLKRLFPQEHIAELLETIEERKRK</sequence>
<proteinExistence type="predicted"/>
<dbReference type="InterPro" id="IPR008942">
    <property type="entry name" value="ENTH_VHS"/>
</dbReference>
<dbReference type="GO" id="GO:0032786">
    <property type="term" value="P:positive regulation of DNA-templated transcription, elongation"/>
    <property type="evidence" value="ECO:0007669"/>
    <property type="project" value="InterPro"/>
</dbReference>
<dbReference type="PANTHER" id="PTHR28291">
    <property type="entry name" value="CTD KINASE SUBUNIT GAMMA"/>
    <property type="match status" value="1"/>
</dbReference>
<dbReference type="STRING" id="1569628.A0A316UY34"/>
<dbReference type="Pfam" id="PF12243">
    <property type="entry name" value="CTK3"/>
    <property type="match status" value="1"/>
</dbReference>
<dbReference type="AlphaFoldDB" id="A0A316UY34"/>
<name>A0A316UY34_9BASI</name>
<dbReference type="PANTHER" id="PTHR28291:SF1">
    <property type="entry name" value="CTD KINASE SUBUNIT GAMMA"/>
    <property type="match status" value="1"/>
</dbReference>
<dbReference type="Proteomes" id="UP000245884">
    <property type="component" value="Unassembled WGS sequence"/>
</dbReference>
<evidence type="ECO:0000259" key="1">
    <source>
        <dbReference type="PROSITE" id="PS51391"/>
    </source>
</evidence>
<dbReference type="InterPro" id="IPR006569">
    <property type="entry name" value="CID_dom"/>
</dbReference>
<dbReference type="GeneID" id="37026095"/>
<feature type="domain" description="CID" evidence="1">
    <location>
        <begin position="3"/>
        <end position="153"/>
    </location>
</feature>
<protein>
    <recommendedName>
        <fullName evidence="1">CID domain-containing protein</fullName>
    </recommendedName>
</protein>
<dbReference type="PROSITE" id="PS51391">
    <property type="entry name" value="CID"/>
    <property type="match status" value="1"/>
</dbReference>
<evidence type="ECO:0000313" key="2">
    <source>
        <dbReference type="EMBL" id="PWN29698.1"/>
    </source>
</evidence>
<dbReference type="GO" id="GO:0045943">
    <property type="term" value="P:positive regulation of transcription by RNA polymerase I"/>
    <property type="evidence" value="ECO:0007669"/>
    <property type="project" value="TreeGrafter"/>
</dbReference>
<dbReference type="OrthoDB" id="21266at2759"/>
<gene>
    <name evidence="2" type="ORF">BDZ90DRAFT_216457</name>
</gene>
<dbReference type="EMBL" id="KZ819663">
    <property type="protein sequence ID" value="PWN29698.1"/>
    <property type="molecule type" value="Genomic_DNA"/>
</dbReference>